<gene>
    <name evidence="2" type="ORF">CDL12_21341</name>
</gene>
<feature type="region of interest" description="Disordered" evidence="1">
    <location>
        <begin position="1"/>
        <end position="90"/>
    </location>
</feature>
<feature type="compositionally biased region" description="Polar residues" evidence="1">
    <location>
        <begin position="58"/>
        <end position="82"/>
    </location>
</feature>
<comment type="caution">
    <text evidence="2">The sequence shown here is derived from an EMBL/GenBank/DDBJ whole genome shotgun (WGS) entry which is preliminary data.</text>
</comment>
<feature type="compositionally biased region" description="Polar residues" evidence="1">
    <location>
        <begin position="112"/>
        <end position="128"/>
    </location>
</feature>
<dbReference type="STRING" id="429701.A0A2G9GLM2"/>
<feature type="compositionally biased region" description="Basic and acidic residues" evidence="1">
    <location>
        <begin position="42"/>
        <end position="57"/>
    </location>
</feature>
<dbReference type="EMBL" id="NKXS01004531">
    <property type="protein sequence ID" value="PIN06112.1"/>
    <property type="molecule type" value="Genomic_DNA"/>
</dbReference>
<proteinExistence type="predicted"/>
<name>A0A2G9GLM2_9LAMI</name>
<organism evidence="2 3">
    <name type="scientific">Handroanthus impetiginosus</name>
    <dbReference type="NCBI Taxonomy" id="429701"/>
    <lineage>
        <taxon>Eukaryota</taxon>
        <taxon>Viridiplantae</taxon>
        <taxon>Streptophyta</taxon>
        <taxon>Embryophyta</taxon>
        <taxon>Tracheophyta</taxon>
        <taxon>Spermatophyta</taxon>
        <taxon>Magnoliopsida</taxon>
        <taxon>eudicotyledons</taxon>
        <taxon>Gunneridae</taxon>
        <taxon>Pentapetalae</taxon>
        <taxon>asterids</taxon>
        <taxon>lamiids</taxon>
        <taxon>Lamiales</taxon>
        <taxon>Bignoniaceae</taxon>
        <taxon>Crescentiina</taxon>
        <taxon>Tabebuia alliance</taxon>
        <taxon>Handroanthus</taxon>
    </lineage>
</organism>
<feature type="compositionally biased region" description="Polar residues" evidence="1">
    <location>
        <begin position="139"/>
        <end position="151"/>
    </location>
</feature>
<dbReference type="AlphaFoldDB" id="A0A2G9GLM2"/>
<feature type="region of interest" description="Disordered" evidence="1">
    <location>
        <begin position="110"/>
        <end position="151"/>
    </location>
</feature>
<evidence type="ECO:0000256" key="1">
    <source>
        <dbReference type="SAM" id="MobiDB-lite"/>
    </source>
</evidence>
<dbReference type="Proteomes" id="UP000231279">
    <property type="component" value="Unassembled WGS sequence"/>
</dbReference>
<dbReference type="OrthoDB" id="1423981at2759"/>
<evidence type="ECO:0000313" key="3">
    <source>
        <dbReference type="Proteomes" id="UP000231279"/>
    </source>
</evidence>
<protein>
    <submittedName>
        <fullName evidence="2">Uncharacterized protein</fullName>
    </submittedName>
</protein>
<keyword evidence="3" id="KW-1185">Reference proteome</keyword>
<reference evidence="3" key="1">
    <citation type="journal article" date="2018" name="Gigascience">
        <title>Genome assembly of the Pink Ipe (Handroanthus impetiginosus, Bignoniaceae), a highly valued, ecologically keystone Neotropical timber forest tree.</title>
        <authorList>
            <person name="Silva-Junior O.B."/>
            <person name="Grattapaglia D."/>
            <person name="Novaes E."/>
            <person name="Collevatti R.G."/>
        </authorList>
    </citation>
    <scope>NUCLEOTIDE SEQUENCE [LARGE SCALE GENOMIC DNA]</scope>
    <source>
        <strain evidence="3">cv. UFG-1</strain>
    </source>
</reference>
<dbReference type="PANTHER" id="PTHR33738:SF1">
    <property type="entry name" value="PLANT_T7H20-70 PROTEIN"/>
    <property type="match status" value="1"/>
</dbReference>
<dbReference type="PANTHER" id="PTHR33738">
    <property type="entry name" value="EMB|CAB82975.1"/>
    <property type="match status" value="1"/>
</dbReference>
<sequence length="151" mass="16388">MEGGKQTGSSFTSDLFGEKDSSPAASSSGIFDSIFAPPARASGKESLRSSEFEKKNDSASWSGKTTVSDKNVGGQEQSWSTTSKDKSSYYNQEEKVQPFHYSSSIYYGGQDVYSQPQSADNPGITTFSKDVGDDDSDSASRGNWWQGSLYY</sequence>
<evidence type="ECO:0000313" key="2">
    <source>
        <dbReference type="EMBL" id="PIN06112.1"/>
    </source>
</evidence>
<accession>A0A2G9GLM2</accession>